<feature type="transmembrane region" description="Helical" evidence="1">
    <location>
        <begin position="197"/>
        <end position="219"/>
    </location>
</feature>
<dbReference type="InParanoid" id="A0A409WQD4"/>
<sequence>MAQHTGSIGIDTVTLVAIFVEAVLYGFLFVLSIASAVVLVRQSRLSKNPINKPMIVALVSMFILGTVVSVAALTHIAADLQRLLDAFVRHSTDQPGGSKGYLSRLNTPMYVLKSSAYGIQTIVGDAFITSSSLEWRQTDYYSPFYLLHRKYRYPEPMAYKIVHYIHLVVQLGVGIAAVHGFALAAPDHPMFLNDLQHWAIAFFTLTLFINIISTTLIAFRIWWIHRKTKTIVSGRSVLPAMVVIVESGAIYSACLIILLSLYLSGSFTQYIVPDAGIVFSLVILRVALGISSETRKTRTERMTTLVFGGVQSEAVSTEE</sequence>
<feature type="transmembrane region" description="Helical" evidence="1">
    <location>
        <begin position="54"/>
        <end position="73"/>
    </location>
</feature>
<dbReference type="Proteomes" id="UP000283269">
    <property type="component" value="Unassembled WGS sequence"/>
</dbReference>
<evidence type="ECO:0000313" key="2">
    <source>
        <dbReference type="EMBL" id="PPQ80728.1"/>
    </source>
</evidence>
<dbReference type="AlphaFoldDB" id="A0A409WQD4"/>
<gene>
    <name evidence="2" type="ORF">CVT25_001848</name>
</gene>
<feature type="transmembrane region" description="Helical" evidence="1">
    <location>
        <begin position="12"/>
        <end position="34"/>
    </location>
</feature>
<proteinExistence type="predicted"/>
<reference evidence="2 3" key="1">
    <citation type="journal article" date="2018" name="Evol. Lett.">
        <title>Horizontal gene cluster transfer increased hallucinogenic mushroom diversity.</title>
        <authorList>
            <person name="Reynolds H.T."/>
            <person name="Vijayakumar V."/>
            <person name="Gluck-Thaler E."/>
            <person name="Korotkin H.B."/>
            <person name="Matheny P.B."/>
            <person name="Slot J.C."/>
        </authorList>
    </citation>
    <scope>NUCLEOTIDE SEQUENCE [LARGE SCALE GENOMIC DNA]</scope>
    <source>
        <strain evidence="2 3">2631</strain>
    </source>
</reference>
<keyword evidence="1" id="KW-0812">Transmembrane</keyword>
<protein>
    <submittedName>
        <fullName evidence="2">Uncharacterized protein</fullName>
    </submittedName>
</protein>
<dbReference type="OrthoDB" id="3354175at2759"/>
<accession>A0A409WQD4</accession>
<keyword evidence="3" id="KW-1185">Reference proteome</keyword>
<evidence type="ECO:0000256" key="1">
    <source>
        <dbReference type="SAM" id="Phobius"/>
    </source>
</evidence>
<feature type="transmembrane region" description="Helical" evidence="1">
    <location>
        <begin position="240"/>
        <end position="264"/>
    </location>
</feature>
<comment type="caution">
    <text evidence="2">The sequence shown here is derived from an EMBL/GenBank/DDBJ whole genome shotgun (WGS) entry which is preliminary data.</text>
</comment>
<dbReference type="STRING" id="93625.A0A409WQD4"/>
<feature type="transmembrane region" description="Helical" evidence="1">
    <location>
        <begin position="161"/>
        <end position="185"/>
    </location>
</feature>
<dbReference type="EMBL" id="NHYD01003311">
    <property type="protein sequence ID" value="PPQ80728.1"/>
    <property type="molecule type" value="Genomic_DNA"/>
</dbReference>
<organism evidence="2 3">
    <name type="scientific">Psilocybe cyanescens</name>
    <dbReference type="NCBI Taxonomy" id="93625"/>
    <lineage>
        <taxon>Eukaryota</taxon>
        <taxon>Fungi</taxon>
        <taxon>Dikarya</taxon>
        <taxon>Basidiomycota</taxon>
        <taxon>Agaricomycotina</taxon>
        <taxon>Agaricomycetes</taxon>
        <taxon>Agaricomycetidae</taxon>
        <taxon>Agaricales</taxon>
        <taxon>Agaricineae</taxon>
        <taxon>Strophariaceae</taxon>
        <taxon>Psilocybe</taxon>
    </lineage>
</organism>
<keyword evidence="1" id="KW-1133">Transmembrane helix</keyword>
<feature type="transmembrane region" description="Helical" evidence="1">
    <location>
        <begin position="270"/>
        <end position="288"/>
    </location>
</feature>
<keyword evidence="1" id="KW-0472">Membrane</keyword>
<name>A0A409WQD4_PSICY</name>
<evidence type="ECO:0000313" key="3">
    <source>
        <dbReference type="Proteomes" id="UP000283269"/>
    </source>
</evidence>